<evidence type="ECO:0000313" key="3">
    <source>
        <dbReference type="Proteomes" id="UP000188543"/>
    </source>
</evidence>
<dbReference type="InterPro" id="IPR000073">
    <property type="entry name" value="AB_hydrolase_1"/>
</dbReference>
<dbReference type="EMBL" id="MUTJ01000057">
    <property type="protein sequence ID" value="ONU83969.1"/>
    <property type="molecule type" value="Genomic_DNA"/>
</dbReference>
<dbReference type="Pfam" id="PF00561">
    <property type="entry name" value="Abhydrolase_1"/>
    <property type="match status" value="1"/>
</dbReference>
<reference evidence="2 3" key="1">
    <citation type="submission" date="2016-08" db="EMBL/GenBank/DDBJ databases">
        <authorList>
            <person name="Seilhamer J.J."/>
        </authorList>
    </citation>
    <scope>NUCLEOTIDE SEQUENCE [LARGE SCALE GENOMIC DNA]</scope>
    <source>
        <strain evidence="2 3">VC14762</strain>
    </source>
</reference>
<dbReference type="PRINTS" id="PR00111">
    <property type="entry name" value="ABHYDROLASE"/>
</dbReference>
<gene>
    <name evidence="2" type="ORF">A8E72_19425</name>
</gene>
<dbReference type="InterPro" id="IPR029058">
    <property type="entry name" value="AB_hydrolase_fold"/>
</dbReference>
<dbReference type="AlphaFoldDB" id="A0A1V2W1V2"/>
<dbReference type="Gene3D" id="3.40.50.1820">
    <property type="entry name" value="alpha/beta hydrolase"/>
    <property type="match status" value="1"/>
</dbReference>
<sequence>MNAVHYERQGEGRAIVLIAGLGGLGAFWKPVVPLLARHFRVLTFDHPGVGRSAPPAAQTIPSIAAAVLNVLDRESIGAAHIVGHSTGSLVAQTLGLDHPGRCDRLVLSGGWAKPDRRFRDLFAFRRYLLERVGPSAYSALSKIGGYDGRWYDRHLAADTSPDFDAAIPMDVETVASRIDMLLAYERADELARLEQDVLVVGAEDDFIIPYYNSADLADRIPRSQLEKVDGGHFFPQVAPDVFAMLVSSFLERT</sequence>
<name>A0A1V2W1V2_9BURK</name>
<dbReference type="InterPro" id="IPR050266">
    <property type="entry name" value="AB_hydrolase_sf"/>
</dbReference>
<protein>
    <recommendedName>
        <fullName evidence="1">AB hydrolase-1 domain-containing protein</fullName>
    </recommendedName>
</protein>
<dbReference type="PANTHER" id="PTHR43798">
    <property type="entry name" value="MONOACYLGLYCEROL LIPASE"/>
    <property type="match status" value="1"/>
</dbReference>
<dbReference type="Proteomes" id="UP000188543">
    <property type="component" value="Unassembled WGS sequence"/>
</dbReference>
<feature type="domain" description="AB hydrolase-1" evidence="1">
    <location>
        <begin position="14"/>
        <end position="234"/>
    </location>
</feature>
<evidence type="ECO:0000313" key="2">
    <source>
        <dbReference type="EMBL" id="ONU83969.1"/>
    </source>
</evidence>
<comment type="caution">
    <text evidence="2">The sequence shown here is derived from an EMBL/GenBank/DDBJ whole genome shotgun (WGS) entry which is preliminary data.</text>
</comment>
<proteinExistence type="predicted"/>
<evidence type="ECO:0000259" key="1">
    <source>
        <dbReference type="Pfam" id="PF00561"/>
    </source>
</evidence>
<dbReference type="SUPFAM" id="SSF53474">
    <property type="entry name" value="alpha/beta-Hydrolases"/>
    <property type="match status" value="1"/>
</dbReference>
<organism evidence="2 3">
    <name type="scientific">Burkholderia cenocepacia</name>
    <dbReference type="NCBI Taxonomy" id="95486"/>
    <lineage>
        <taxon>Bacteria</taxon>
        <taxon>Pseudomonadati</taxon>
        <taxon>Pseudomonadota</taxon>
        <taxon>Betaproteobacteria</taxon>
        <taxon>Burkholderiales</taxon>
        <taxon>Burkholderiaceae</taxon>
        <taxon>Burkholderia</taxon>
        <taxon>Burkholderia cepacia complex</taxon>
    </lineage>
</organism>
<accession>A0A1V2W1V2</accession>
<dbReference type="OrthoDB" id="5853561at2"/>
<dbReference type="RefSeq" id="WP_077021507.1">
    <property type="nucleotide sequence ID" value="NZ_CADETK010000030.1"/>
</dbReference>